<dbReference type="PANTHER" id="PTHR21208:SF1">
    <property type="entry name" value="ADP-DEPENDENT GLUCOKINASE"/>
    <property type="match status" value="1"/>
</dbReference>
<evidence type="ECO:0000256" key="5">
    <source>
        <dbReference type="ARBA" id="ARBA00022842"/>
    </source>
</evidence>
<dbReference type="InterPro" id="IPR007666">
    <property type="entry name" value="ADP_PFK/GK"/>
</dbReference>
<dbReference type="InterPro" id="IPR029056">
    <property type="entry name" value="Ribokinase-like"/>
</dbReference>
<keyword evidence="6" id="KW-0324">Glycolysis</keyword>
<evidence type="ECO:0000256" key="6">
    <source>
        <dbReference type="ARBA" id="ARBA00023152"/>
    </source>
</evidence>
<dbReference type="EMBL" id="BSDI01000049">
    <property type="protein sequence ID" value="GLI01724.1"/>
    <property type="molecule type" value="Genomic_DNA"/>
</dbReference>
<reference evidence="7" key="1">
    <citation type="submission" date="2022-12" db="EMBL/GenBank/DDBJ databases">
        <title>New Phytohabitans aurantiacus sp. RD004123 nov., an actinomycete isolated from soil.</title>
        <authorList>
            <person name="Triningsih D.W."/>
            <person name="Harunari E."/>
            <person name="Igarashi Y."/>
        </authorList>
    </citation>
    <scope>NUCLEOTIDE SEQUENCE</scope>
    <source>
        <strain evidence="7">RD004123</strain>
    </source>
</reference>
<accession>A0ABQ5R4K7</accession>
<protein>
    <recommendedName>
        <fullName evidence="9">ADP-dependent glucokinase</fullName>
    </recommendedName>
</protein>
<dbReference type="PANTHER" id="PTHR21208">
    <property type="entry name" value="ADP-DEPENDENT GLUCOKINASE"/>
    <property type="match status" value="1"/>
</dbReference>
<proteinExistence type="predicted"/>
<evidence type="ECO:0000256" key="3">
    <source>
        <dbReference type="ARBA" id="ARBA00022723"/>
    </source>
</evidence>
<keyword evidence="3" id="KW-0479">Metal-binding</keyword>
<dbReference type="Pfam" id="PF04587">
    <property type="entry name" value="ADP_PFK_GK"/>
    <property type="match status" value="1"/>
</dbReference>
<organism evidence="7 8">
    <name type="scientific">Phytohabitans aurantiacus</name>
    <dbReference type="NCBI Taxonomy" id="3016789"/>
    <lineage>
        <taxon>Bacteria</taxon>
        <taxon>Bacillati</taxon>
        <taxon>Actinomycetota</taxon>
        <taxon>Actinomycetes</taxon>
        <taxon>Micromonosporales</taxon>
        <taxon>Micromonosporaceae</taxon>
    </lineage>
</organism>
<evidence type="ECO:0000313" key="7">
    <source>
        <dbReference type="EMBL" id="GLI01724.1"/>
    </source>
</evidence>
<evidence type="ECO:0000256" key="4">
    <source>
        <dbReference type="ARBA" id="ARBA00022777"/>
    </source>
</evidence>
<name>A0ABQ5R4K7_9ACTN</name>
<dbReference type="RefSeq" id="WP_281902979.1">
    <property type="nucleotide sequence ID" value="NZ_BSDI01000049.1"/>
</dbReference>
<evidence type="ECO:0000256" key="1">
    <source>
        <dbReference type="ARBA" id="ARBA00022490"/>
    </source>
</evidence>
<dbReference type="Gene3D" id="3.40.1190.20">
    <property type="match status" value="1"/>
</dbReference>
<dbReference type="PROSITE" id="PS51255">
    <property type="entry name" value="ADPK"/>
    <property type="match status" value="1"/>
</dbReference>
<comment type="caution">
    <text evidence="7">The sequence shown here is derived from an EMBL/GenBank/DDBJ whole genome shotgun (WGS) entry which is preliminary data.</text>
</comment>
<evidence type="ECO:0000256" key="2">
    <source>
        <dbReference type="ARBA" id="ARBA00022679"/>
    </source>
</evidence>
<keyword evidence="2" id="KW-0808">Transferase</keyword>
<sequence>MSTEPAGMTVVLGLGGGVDYELKLSAPVMERLVGEYRIRDGELTSPATVNTERELVISILTYLKKGGGGEHFVASSACLSAFAERFPTRATLGGTSVRAAKEMSRLGVPSTLHLVSINDVIRRLLPAGCDYICSDDRDTFYPHLIVQYDQDLRIRAGDIDIRAPFPNRLIYVNDPANGSMLLSPGLGELLSTARLFLISGFNAIRQARLLDRRLSTLIGHMRQLPAGAVVYYEDAGFHEPGLSQRLRDALLPSIDVYGLNEDELQAYLGRTVDLLSVPEVAAALESLRALIPVPTLVVHTKYWAAAFGEDAGRYAGALDGGILVASTRYSHGDDHTGEQFEAMRRRPRRPESVAFAAALEAKMGDAVRCVPGFRLDVAQPTTIGLGDAFVGGFLAATYALPPGRLSPA</sequence>
<evidence type="ECO:0008006" key="9">
    <source>
        <dbReference type="Google" id="ProtNLM"/>
    </source>
</evidence>
<keyword evidence="8" id="KW-1185">Reference proteome</keyword>
<keyword evidence="1" id="KW-0963">Cytoplasm</keyword>
<keyword evidence="4" id="KW-0418">Kinase</keyword>
<keyword evidence="5" id="KW-0460">Magnesium</keyword>
<evidence type="ECO:0000313" key="8">
    <source>
        <dbReference type="Proteomes" id="UP001144280"/>
    </source>
</evidence>
<dbReference type="Proteomes" id="UP001144280">
    <property type="component" value="Unassembled WGS sequence"/>
</dbReference>
<dbReference type="SUPFAM" id="SSF53613">
    <property type="entry name" value="Ribokinase-like"/>
    <property type="match status" value="1"/>
</dbReference>
<gene>
    <name evidence="7" type="ORF">Pa4123_70000</name>
</gene>